<dbReference type="GO" id="GO:0000176">
    <property type="term" value="C:nuclear exosome (RNase complex)"/>
    <property type="evidence" value="ECO:0007669"/>
    <property type="project" value="TreeGrafter"/>
</dbReference>
<comment type="similarity">
    <text evidence="2">Belongs to the RNase PH family.</text>
</comment>
<keyword evidence="7" id="KW-1185">Reference proteome</keyword>
<sequence length="205" mass="21752">MNCDVNYLHRADGSCLYSQGNTTVVASIDGPGDLKSSRQSVDSAVVQVVVKRSIGGSSAANAQVAYIIENLCYSAIIVKLFPKTLISIVVQELETLLNSGLPMFDTFAAVTIAILPQSEEIIPSPSSQIEESAECLMTAVFLHHHAGDLYGCWSRGLFTGDRLKRCMEKAHSISKTVFASFRQTAASSVAGKLSTSALSPSSSSG</sequence>
<keyword evidence="5" id="KW-0539">Nucleus</keyword>
<dbReference type="GO" id="GO:0034475">
    <property type="term" value="P:U4 snRNA 3'-end processing"/>
    <property type="evidence" value="ECO:0007669"/>
    <property type="project" value="TreeGrafter"/>
</dbReference>
<dbReference type="InterPro" id="IPR050080">
    <property type="entry name" value="RNase_PH"/>
</dbReference>
<dbReference type="GO" id="GO:0005730">
    <property type="term" value="C:nucleolus"/>
    <property type="evidence" value="ECO:0007669"/>
    <property type="project" value="TreeGrafter"/>
</dbReference>
<evidence type="ECO:0000256" key="2">
    <source>
        <dbReference type="ARBA" id="ARBA00006678"/>
    </source>
</evidence>
<reference evidence="8" key="1">
    <citation type="submission" date="2019-12" db="UniProtKB">
        <authorList>
            <consortium name="WormBaseParasite"/>
        </authorList>
    </citation>
    <scope>IDENTIFICATION</scope>
</reference>
<evidence type="ECO:0000256" key="1">
    <source>
        <dbReference type="ARBA" id="ARBA00004123"/>
    </source>
</evidence>
<dbReference type="PANTHER" id="PTHR11953:SF1">
    <property type="entry name" value="EXOSOME COMPLEX COMPONENT RRP46"/>
    <property type="match status" value="1"/>
</dbReference>
<proteinExistence type="inferred from homology"/>
<dbReference type="STRING" id="70415.A0A5S6R1H2"/>
<dbReference type="SUPFAM" id="SSF55666">
    <property type="entry name" value="Ribonuclease PH domain 2-like"/>
    <property type="match status" value="1"/>
</dbReference>
<organism evidence="7 8">
    <name type="scientific">Trichuris muris</name>
    <name type="common">Mouse whipworm</name>
    <dbReference type="NCBI Taxonomy" id="70415"/>
    <lineage>
        <taxon>Eukaryota</taxon>
        <taxon>Metazoa</taxon>
        <taxon>Ecdysozoa</taxon>
        <taxon>Nematoda</taxon>
        <taxon>Enoplea</taxon>
        <taxon>Dorylaimia</taxon>
        <taxon>Trichinellida</taxon>
        <taxon>Trichuridae</taxon>
        <taxon>Trichuris</taxon>
    </lineage>
</organism>
<evidence type="ECO:0000313" key="8">
    <source>
        <dbReference type="WBParaSite" id="TMUE_3000013278.1"/>
    </source>
</evidence>
<dbReference type="InterPro" id="IPR001247">
    <property type="entry name" value="ExoRNase_PH_dom1"/>
</dbReference>
<keyword evidence="3" id="KW-0698">rRNA processing</keyword>
<evidence type="ECO:0000256" key="3">
    <source>
        <dbReference type="ARBA" id="ARBA00022552"/>
    </source>
</evidence>
<evidence type="ECO:0000259" key="6">
    <source>
        <dbReference type="Pfam" id="PF01138"/>
    </source>
</evidence>
<dbReference type="GO" id="GO:0000177">
    <property type="term" value="C:cytoplasmic exosome (RNase complex)"/>
    <property type="evidence" value="ECO:0007669"/>
    <property type="project" value="TreeGrafter"/>
</dbReference>
<dbReference type="GO" id="GO:0016075">
    <property type="term" value="P:rRNA catabolic process"/>
    <property type="evidence" value="ECO:0007669"/>
    <property type="project" value="TreeGrafter"/>
</dbReference>
<keyword evidence="4" id="KW-0271">Exosome</keyword>
<comment type="subcellular location">
    <subcellularLocation>
        <location evidence="1">Nucleus</location>
    </subcellularLocation>
</comment>
<evidence type="ECO:0000313" key="7">
    <source>
        <dbReference type="Proteomes" id="UP000046395"/>
    </source>
</evidence>
<evidence type="ECO:0000256" key="4">
    <source>
        <dbReference type="ARBA" id="ARBA00022835"/>
    </source>
</evidence>
<dbReference type="GO" id="GO:0006364">
    <property type="term" value="P:rRNA processing"/>
    <property type="evidence" value="ECO:0007669"/>
    <property type="project" value="UniProtKB-KW"/>
</dbReference>
<dbReference type="InterPro" id="IPR036345">
    <property type="entry name" value="ExoRNase_PH_dom2_sf"/>
</dbReference>
<protein>
    <submittedName>
        <fullName evidence="8">RNase_PH domain-containing protein</fullName>
    </submittedName>
</protein>
<dbReference type="AlphaFoldDB" id="A0A5S6R1H2"/>
<name>A0A5S6R1H2_TRIMR</name>
<dbReference type="GO" id="GO:0071028">
    <property type="term" value="P:nuclear mRNA surveillance"/>
    <property type="evidence" value="ECO:0007669"/>
    <property type="project" value="TreeGrafter"/>
</dbReference>
<dbReference type="Gene3D" id="3.30.230.70">
    <property type="entry name" value="GHMP Kinase, N-terminal domain"/>
    <property type="match status" value="1"/>
</dbReference>
<dbReference type="Pfam" id="PF01138">
    <property type="entry name" value="RNase_PH"/>
    <property type="match status" value="1"/>
</dbReference>
<dbReference type="WBParaSite" id="TMUE_3000013278.1">
    <property type="protein sequence ID" value="TMUE_3000013278.1"/>
    <property type="gene ID" value="WBGene00293400"/>
</dbReference>
<dbReference type="PANTHER" id="PTHR11953">
    <property type="entry name" value="EXOSOME COMPLEX COMPONENT"/>
    <property type="match status" value="1"/>
</dbReference>
<feature type="domain" description="Exoribonuclease phosphorolytic" evidence="6">
    <location>
        <begin position="1"/>
        <end position="95"/>
    </location>
</feature>
<dbReference type="GO" id="GO:0071051">
    <property type="term" value="P:poly(A)-dependent snoRNA 3'-end processing"/>
    <property type="evidence" value="ECO:0007669"/>
    <property type="project" value="TreeGrafter"/>
</dbReference>
<dbReference type="InterPro" id="IPR027408">
    <property type="entry name" value="PNPase/RNase_PH_dom_sf"/>
</dbReference>
<evidence type="ECO:0000256" key="5">
    <source>
        <dbReference type="ARBA" id="ARBA00023242"/>
    </source>
</evidence>
<dbReference type="SUPFAM" id="SSF54211">
    <property type="entry name" value="Ribosomal protein S5 domain 2-like"/>
    <property type="match status" value="1"/>
</dbReference>
<dbReference type="InterPro" id="IPR020568">
    <property type="entry name" value="Ribosomal_Su5_D2-typ_SF"/>
</dbReference>
<dbReference type="GO" id="GO:0003723">
    <property type="term" value="F:RNA binding"/>
    <property type="evidence" value="ECO:0007669"/>
    <property type="project" value="TreeGrafter"/>
</dbReference>
<dbReference type="Proteomes" id="UP000046395">
    <property type="component" value="Unassembled WGS sequence"/>
</dbReference>
<accession>A0A5S6R1H2</accession>